<comment type="caution">
    <text evidence="5">The sequence shown here is derived from an EMBL/GenBank/DDBJ whole genome shotgun (WGS) entry which is preliminary data.</text>
</comment>
<evidence type="ECO:0000256" key="1">
    <source>
        <dbReference type="ARBA" id="ARBA00006638"/>
    </source>
</evidence>
<dbReference type="Proteomes" id="UP000033352">
    <property type="component" value="Unassembled WGS sequence"/>
</dbReference>
<dbReference type="EMBL" id="JZYX01000104">
    <property type="protein sequence ID" value="KJN13041.1"/>
    <property type="molecule type" value="Genomic_DNA"/>
</dbReference>
<evidence type="ECO:0000256" key="4">
    <source>
        <dbReference type="SAM" id="MobiDB-lite"/>
    </source>
</evidence>
<evidence type="ECO:0000313" key="6">
    <source>
        <dbReference type="Proteomes" id="UP000033352"/>
    </source>
</evidence>
<dbReference type="Pfam" id="PF04098">
    <property type="entry name" value="Rad52_Rad22"/>
    <property type="match status" value="1"/>
</dbReference>
<dbReference type="RefSeq" id="WP_045286949.1">
    <property type="nucleotide sequence ID" value="NZ_JZYX01000104.1"/>
</dbReference>
<dbReference type="GO" id="GO:0006281">
    <property type="term" value="P:DNA repair"/>
    <property type="evidence" value="ECO:0007669"/>
    <property type="project" value="UniProtKB-KW"/>
</dbReference>
<dbReference type="InterPro" id="IPR041247">
    <property type="entry name" value="Rad52_fam"/>
</dbReference>
<comment type="similarity">
    <text evidence="1">Belongs to the RAD52 family.</text>
</comment>
<dbReference type="OrthoDB" id="3525196at2"/>
<dbReference type="AlphaFoldDB" id="A0A0F0ZSZ2"/>
<evidence type="ECO:0000256" key="2">
    <source>
        <dbReference type="ARBA" id="ARBA00022763"/>
    </source>
</evidence>
<reference evidence="5 6" key="1">
    <citation type="submission" date="2015-03" db="EMBL/GenBank/DDBJ databases">
        <authorList>
            <person name="McCorrison J."/>
            <person name="Sanka R."/>
            <person name="Adams M."/>
            <person name="Brinkac L."/>
            <person name="Nierman W."/>
            <person name="Sutton G."/>
            <person name="Nelson K."/>
            <person name="Kiedrowski L."/>
            <person name="Guerrero D."/>
            <person name="Bonomo R."/>
        </authorList>
    </citation>
    <scope>NUCLEOTIDE SEQUENCE [LARGE SCALE GENOMIC DNA]</scope>
    <source>
        <strain evidence="5 6">35699</strain>
    </source>
</reference>
<protein>
    <submittedName>
        <fullName evidence="5">Recombinase</fullName>
    </submittedName>
</protein>
<sequence>MNLDDLDAPFASEDIEWRIQQAGKNNNGIWAKVLAYVTNRAIMKRLDEVCGKAGWRNEYRDIPNNGGVECGISIKVDGEWITKWDAAENTQVEAVKGGRSGAMKRAAVQWGIGRYLYNLEEGFAVVSATRAPGFQYAKSKEVGVFYWKAPALPEWALPSGTPIEQGQQPHDGHQQEDQAPQSVDADKILAEFSAYASSENDSDQLKHRYEDTWKLLSGFAEHQAKCKDVTGIRLKELKQAA</sequence>
<accession>A0A0F0ZSZ2</accession>
<name>A0A0F0ZSZ2_9ENTR</name>
<proteinExistence type="inferred from homology"/>
<keyword evidence="2" id="KW-0227">DNA damage</keyword>
<evidence type="ECO:0000256" key="3">
    <source>
        <dbReference type="ARBA" id="ARBA00023204"/>
    </source>
</evidence>
<evidence type="ECO:0000313" key="5">
    <source>
        <dbReference type="EMBL" id="KJN13041.1"/>
    </source>
</evidence>
<keyword evidence="3" id="KW-0234">DNA repair</keyword>
<dbReference type="PATRIC" id="fig|1619248.3.peg.284"/>
<gene>
    <name evidence="5" type="ORF">SS37_25060</name>
</gene>
<feature type="region of interest" description="Disordered" evidence="4">
    <location>
        <begin position="157"/>
        <end position="181"/>
    </location>
</feature>
<organism evidence="5 6">
    <name type="scientific">Enterobacter sichuanensis</name>
    <dbReference type="NCBI Taxonomy" id="2071710"/>
    <lineage>
        <taxon>Bacteria</taxon>
        <taxon>Pseudomonadati</taxon>
        <taxon>Pseudomonadota</taxon>
        <taxon>Gammaproteobacteria</taxon>
        <taxon>Enterobacterales</taxon>
        <taxon>Enterobacteriaceae</taxon>
        <taxon>Enterobacter</taxon>
        <taxon>Enterobacter cloacae complex</taxon>
    </lineage>
</organism>